<dbReference type="Proteomes" id="UP001152872">
    <property type="component" value="Unassembled WGS sequence"/>
</dbReference>
<keyword evidence="3 9" id="KW-0808">Transferase</keyword>
<dbReference type="GO" id="GO:0016757">
    <property type="term" value="F:glycosyltransferase activity"/>
    <property type="evidence" value="ECO:0007669"/>
    <property type="project" value="UniProtKB-KW"/>
</dbReference>
<dbReference type="PANTHER" id="PTHR48090">
    <property type="entry name" value="UNDECAPRENYL-PHOSPHATE 4-DEOXY-4-FORMAMIDO-L-ARABINOSE TRANSFERASE-RELATED"/>
    <property type="match status" value="1"/>
</dbReference>
<feature type="domain" description="Glycosyltransferase 2-like" evidence="8">
    <location>
        <begin position="5"/>
        <end position="164"/>
    </location>
</feature>
<feature type="transmembrane region" description="Helical" evidence="7">
    <location>
        <begin position="229"/>
        <end position="250"/>
    </location>
</feature>
<dbReference type="EMBL" id="VBTY01000282">
    <property type="protein sequence ID" value="MDG3497115.1"/>
    <property type="molecule type" value="Genomic_DNA"/>
</dbReference>
<protein>
    <submittedName>
        <fullName evidence="9">Glycosyltransferase family 2 protein</fullName>
        <ecNumber evidence="9">2.4.-.-</ecNumber>
    </submittedName>
</protein>
<evidence type="ECO:0000256" key="6">
    <source>
        <dbReference type="ARBA" id="ARBA00023136"/>
    </source>
</evidence>
<sequence length="321" mass="37497">MKKISIVTPCYNEEKNVQDAYFRVKQIFSRLEEYSYEHLFIDNDSSDLTVIILKEIAKKDKNVKLIINHRNFGVVRSMYYALLQTTGDSVVFLAADLQEPPELIPEFIQKWEEGYQVVKGIKTSSQEIFLMYFLRSVYYYLVRAISDIKITSHFTGFGLYDKQVIEILREINDPYPYFRGLIEELGFSSFNIEYQQQQRKKGKSSYNLYRYFDEAMLGITSHSRIPLRIATIIGLIMSFFSLIVAMGYLIAKLMFWQSFPLGNAPVVVGLFLLSSIQLFFIGIIGEYIGLIHLRMLKRPLVLERERINFDSDTKSENDRCN</sequence>
<accession>A0A9X4RKJ3</accession>
<dbReference type="InterPro" id="IPR001173">
    <property type="entry name" value="Glyco_trans_2-like"/>
</dbReference>
<evidence type="ECO:0000256" key="4">
    <source>
        <dbReference type="ARBA" id="ARBA00022692"/>
    </source>
</evidence>
<dbReference type="Pfam" id="PF00535">
    <property type="entry name" value="Glycos_transf_2"/>
    <property type="match status" value="1"/>
</dbReference>
<evidence type="ECO:0000256" key="7">
    <source>
        <dbReference type="SAM" id="Phobius"/>
    </source>
</evidence>
<dbReference type="CDD" id="cd04187">
    <property type="entry name" value="DPM1_like_bac"/>
    <property type="match status" value="1"/>
</dbReference>
<proteinExistence type="predicted"/>
<dbReference type="PANTHER" id="PTHR48090:SF1">
    <property type="entry name" value="PROPHAGE BACTOPRENOL GLUCOSYL TRANSFERASE HOMOLOG"/>
    <property type="match status" value="1"/>
</dbReference>
<evidence type="ECO:0000256" key="3">
    <source>
        <dbReference type="ARBA" id="ARBA00022679"/>
    </source>
</evidence>
<dbReference type="InterPro" id="IPR029044">
    <property type="entry name" value="Nucleotide-diphossugar_trans"/>
</dbReference>
<dbReference type="InterPro" id="IPR050256">
    <property type="entry name" value="Glycosyltransferase_2"/>
</dbReference>
<name>A0A9X4RKJ3_9CYAN</name>
<keyword evidence="6 7" id="KW-0472">Membrane</keyword>
<keyword evidence="10" id="KW-1185">Reference proteome</keyword>
<keyword evidence="5 7" id="KW-1133">Transmembrane helix</keyword>
<evidence type="ECO:0000256" key="2">
    <source>
        <dbReference type="ARBA" id="ARBA00022676"/>
    </source>
</evidence>
<reference evidence="9" key="1">
    <citation type="submission" date="2019-05" db="EMBL/GenBank/DDBJ databases">
        <title>Whole genome sequencing of Pseudanabaena catenata USMAC16.</title>
        <authorList>
            <person name="Khan Z."/>
            <person name="Omar W.M."/>
            <person name="Convey P."/>
            <person name="Merican F."/>
            <person name="Najimudin N."/>
        </authorList>
    </citation>
    <scope>NUCLEOTIDE SEQUENCE</scope>
    <source>
        <strain evidence="9">USMAC16</strain>
    </source>
</reference>
<dbReference type="AlphaFoldDB" id="A0A9X4RKJ3"/>
<dbReference type="RefSeq" id="WP_009629321.1">
    <property type="nucleotide sequence ID" value="NZ_VBTY01000282.1"/>
</dbReference>
<evidence type="ECO:0000259" key="8">
    <source>
        <dbReference type="Pfam" id="PF00535"/>
    </source>
</evidence>
<dbReference type="GO" id="GO:0005886">
    <property type="term" value="C:plasma membrane"/>
    <property type="evidence" value="ECO:0007669"/>
    <property type="project" value="TreeGrafter"/>
</dbReference>
<keyword evidence="2 9" id="KW-0328">Glycosyltransferase</keyword>
<dbReference type="EC" id="2.4.-.-" evidence="9"/>
<comment type="caution">
    <text evidence="9">The sequence shown here is derived from an EMBL/GenBank/DDBJ whole genome shotgun (WGS) entry which is preliminary data.</text>
</comment>
<evidence type="ECO:0000256" key="1">
    <source>
        <dbReference type="ARBA" id="ARBA00004141"/>
    </source>
</evidence>
<feature type="transmembrane region" description="Helical" evidence="7">
    <location>
        <begin position="270"/>
        <end position="290"/>
    </location>
</feature>
<organism evidence="9 10">
    <name type="scientific">Pseudanabaena catenata USMAC16</name>
    <dbReference type="NCBI Taxonomy" id="1855837"/>
    <lineage>
        <taxon>Bacteria</taxon>
        <taxon>Bacillati</taxon>
        <taxon>Cyanobacteriota</taxon>
        <taxon>Cyanophyceae</taxon>
        <taxon>Pseudanabaenales</taxon>
        <taxon>Pseudanabaenaceae</taxon>
        <taxon>Pseudanabaena</taxon>
    </lineage>
</organism>
<evidence type="ECO:0000256" key="5">
    <source>
        <dbReference type="ARBA" id="ARBA00022989"/>
    </source>
</evidence>
<dbReference type="SUPFAM" id="SSF53448">
    <property type="entry name" value="Nucleotide-diphospho-sugar transferases"/>
    <property type="match status" value="1"/>
</dbReference>
<evidence type="ECO:0000313" key="9">
    <source>
        <dbReference type="EMBL" id="MDG3497115.1"/>
    </source>
</evidence>
<dbReference type="Gene3D" id="3.90.550.10">
    <property type="entry name" value="Spore Coat Polysaccharide Biosynthesis Protein SpsA, Chain A"/>
    <property type="match status" value="1"/>
</dbReference>
<comment type="subcellular location">
    <subcellularLocation>
        <location evidence="1">Membrane</location>
        <topology evidence="1">Multi-pass membrane protein</topology>
    </subcellularLocation>
</comment>
<keyword evidence="4 7" id="KW-0812">Transmembrane</keyword>
<evidence type="ECO:0000313" key="10">
    <source>
        <dbReference type="Proteomes" id="UP001152872"/>
    </source>
</evidence>
<gene>
    <name evidence="9" type="ORF">FEV09_21480</name>
</gene>